<organism evidence="2 3">
    <name type="scientific">Muriicola jejuensis</name>
    <dbReference type="NCBI Taxonomy" id="504488"/>
    <lineage>
        <taxon>Bacteria</taxon>
        <taxon>Pseudomonadati</taxon>
        <taxon>Bacteroidota</taxon>
        <taxon>Flavobacteriia</taxon>
        <taxon>Flavobacteriales</taxon>
        <taxon>Flavobacteriaceae</taxon>
        <taxon>Muriicola</taxon>
    </lineage>
</organism>
<reference evidence="2 3" key="1">
    <citation type="submission" date="2020-01" db="EMBL/GenBank/DDBJ databases">
        <title>Muriicola jejuensis KCTC 22299.</title>
        <authorList>
            <person name="Wang G."/>
        </authorList>
    </citation>
    <scope>NUCLEOTIDE SEQUENCE [LARGE SCALE GENOMIC DNA]</scope>
    <source>
        <strain evidence="2 3">KCTC 22299</strain>
    </source>
</reference>
<sequence>MNLNQVTVPSLDLGKSVAFYEKLGLKLIVKALPNYARFECPEGDATFSIHQVDELPEGNGIMVYFECRNLDEYVKELVEKGVRFEEMPNDKRWIWREARLKDPDLNQLILYYAGKNRKNPPWRIV</sequence>
<proteinExistence type="predicted"/>
<dbReference type="RefSeq" id="WP_163691837.1">
    <property type="nucleotide sequence ID" value="NZ_FXTW01000001.1"/>
</dbReference>
<gene>
    <name evidence="2" type="ORF">GWK09_04690</name>
</gene>
<dbReference type="InterPro" id="IPR037523">
    <property type="entry name" value="VOC_core"/>
</dbReference>
<dbReference type="SUPFAM" id="SSF54593">
    <property type="entry name" value="Glyoxalase/Bleomycin resistance protein/Dihydroxybiphenyl dioxygenase"/>
    <property type="match status" value="1"/>
</dbReference>
<dbReference type="Pfam" id="PF00903">
    <property type="entry name" value="Glyoxalase"/>
    <property type="match status" value="1"/>
</dbReference>
<dbReference type="InterPro" id="IPR029068">
    <property type="entry name" value="Glyas_Bleomycin-R_OHBP_Dase"/>
</dbReference>
<dbReference type="Gene3D" id="3.10.180.10">
    <property type="entry name" value="2,3-Dihydroxybiphenyl 1,2-Dioxygenase, domain 1"/>
    <property type="match status" value="1"/>
</dbReference>
<dbReference type="EMBL" id="JAABOP010000001">
    <property type="protein sequence ID" value="NER09800.1"/>
    <property type="molecule type" value="Genomic_DNA"/>
</dbReference>
<accession>A0A6P0UBB5</accession>
<dbReference type="InterPro" id="IPR004360">
    <property type="entry name" value="Glyas_Fos-R_dOase_dom"/>
</dbReference>
<dbReference type="PROSITE" id="PS51819">
    <property type="entry name" value="VOC"/>
    <property type="match status" value="1"/>
</dbReference>
<evidence type="ECO:0000313" key="3">
    <source>
        <dbReference type="Proteomes" id="UP000468443"/>
    </source>
</evidence>
<evidence type="ECO:0000259" key="1">
    <source>
        <dbReference type="PROSITE" id="PS51819"/>
    </source>
</evidence>
<keyword evidence="3" id="KW-1185">Reference proteome</keyword>
<comment type="caution">
    <text evidence="2">The sequence shown here is derived from an EMBL/GenBank/DDBJ whole genome shotgun (WGS) entry which is preliminary data.</text>
</comment>
<feature type="domain" description="VOC" evidence="1">
    <location>
        <begin position="2"/>
        <end position="113"/>
    </location>
</feature>
<dbReference type="Proteomes" id="UP000468443">
    <property type="component" value="Unassembled WGS sequence"/>
</dbReference>
<evidence type="ECO:0000313" key="2">
    <source>
        <dbReference type="EMBL" id="NER09800.1"/>
    </source>
</evidence>
<protein>
    <submittedName>
        <fullName evidence="2">VOC family protein</fullName>
    </submittedName>
</protein>
<name>A0A6P0UBB5_9FLAO</name>
<dbReference type="AlphaFoldDB" id="A0A6P0UBB5"/>